<dbReference type="PANTHER" id="PTHR39624">
    <property type="entry name" value="PROTEIN INVOLVED IN RIMO-MEDIATED BETA-METHYLTHIOLATION OF RIBOSOMAL PROTEIN S12 YCAO"/>
    <property type="match status" value="1"/>
</dbReference>
<dbReference type="Proteomes" id="UP000462014">
    <property type="component" value="Unassembled WGS sequence"/>
</dbReference>
<evidence type="ECO:0000313" key="2">
    <source>
        <dbReference type="Proteomes" id="UP000462014"/>
    </source>
</evidence>
<dbReference type="Pfam" id="PF02566">
    <property type="entry name" value="OsmC"/>
    <property type="match status" value="1"/>
</dbReference>
<accession>A0A7K1SW05</accession>
<dbReference type="SUPFAM" id="SSF82784">
    <property type="entry name" value="OsmC-like"/>
    <property type="match status" value="1"/>
</dbReference>
<sequence length="133" mass="14450">MATIETVYQGTLRTEATHVQSGTAILTDAPVDNKGKGEAFSPTDLLAAALGSCMLTIMGIAAREHQINIDHTTCSITKIMAANPRRVGEIVVNLKFPETYTDKQQKILERAALTCPVYLSLNPDIKKTVSFGW</sequence>
<dbReference type="RefSeq" id="WP_157565884.1">
    <property type="nucleotide sequence ID" value="NZ_WPIK01000006.1"/>
</dbReference>
<keyword evidence="2" id="KW-1185">Reference proteome</keyword>
<dbReference type="InterPro" id="IPR015946">
    <property type="entry name" value="KH_dom-like_a/b"/>
</dbReference>
<comment type="caution">
    <text evidence="1">The sequence shown here is derived from an EMBL/GenBank/DDBJ whole genome shotgun (WGS) entry which is preliminary data.</text>
</comment>
<name>A0A7K1SW05_9SPHI</name>
<reference evidence="1 2" key="1">
    <citation type="submission" date="2019-12" db="EMBL/GenBank/DDBJ databases">
        <title>Mucilaginibacter sp. HMF7410 genome sequencing and assembly.</title>
        <authorList>
            <person name="Kang H."/>
            <person name="Cha I."/>
            <person name="Kim H."/>
            <person name="Joh K."/>
        </authorList>
    </citation>
    <scope>NUCLEOTIDE SEQUENCE [LARGE SCALE GENOMIC DNA]</scope>
    <source>
        <strain evidence="1 2">HMF7410</strain>
    </source>
</reference>
<protein>
    <submittedName>
        <fullName evidence="1">OsmC family peroxiredoxin</fullName>
    </submittedName>
</protein>
<dbReference type="AlphaFoldDB" id="A0A7K1SW05"/>
<dbReference type="InterPro" id="IPR003718">
    <property type="entry name" value="OsmC/Ohr_fam"/>
</dbReference>
<gene>
    <name evidence="1" type="ORF">GO621_08140</name>
</gene>
<dbReference type="EMBL" id="WPIK01000006">
    <property type="protein sequence ID" value="MVN21505.1"/>
    <property type="molecule type" value="Genomic_DNA"/>
</dbReference>
<proteinExistence type="predicted"/>
<dbReference type="PANTHER" id="PTHR39624:SF2">
    <property type="entry name" value="OSMC-LIKE PROTEIN"/>
    <property type="match status" value="1"/>
</dbReference>
<dbReference type="Gene3D" id="3.30.300.20">
    <property type="match status" value="1"/>
</dbReference>
<evidence type="ECO:0000313" key="1">
    <source>
        <dbReference type="EMBL" id="MVN21505.1"/>
    </source>
</evidence>
<organism evidence="1 2">
    <name type="scientific">Mucilaginibacter arboris</name>
    <dbReference type="NCBI Taxonomy" id="2682090"/>
    <lineage>
        <taxon>Bacteria</taxon>
        <taxon>Pseudomonadati</taxon>
        <taxon>Bacteroidota</taxon>
        <taxon>Sphingobacteriia</taxon>
        <taxon>Sphingobacteriales</taxon>
        <taxon>Sphingobacteriaceae</taxon>
        <taxon>Mucilaginibacter</taxon>
    </lineage>
</organism>
<dbReference type="InterPro" id="IPR036102">
    <property type="entry name" value="OsmC/Ohrsf"/>
</dbReference>